<dbReference type="RefSeq" id="WP_004140543.1">
    <property type="nucleotide sequence ID" value="NZ_CAUQCO010000003.1"/>
</dbReference>
<sequence>METRDVVIIGAGPSGAVAAALLRQKGWQVLVLEKGHFPRFVIGESLLPACMEVLSAANMTAAIRQAAEPLAFQLKNGAAFTWGERYTAFDFTRKFTAGPGITYQVRRAAFDQLLIDEAAKQGAEVRYGHGVTAFRDTGDGAEVDVQPEDGAAYTVRARFVLDGSGYGRVLPRLLDLERPSVLPERMACFTHIKDNITDPDYDRQKILISTPTRLRDVWLWLIPFADGVASLGVVGEPARLEALGDNPEAMLRAAVADVPLLARFLQNADWNTGMPVRSLRNYSANVSTLYGDHFALLGNASEFLDPVFSSGVTVAVVSSQLAAAALDRQLRGEAVDWQRDYAKRLAVGVEAFKTYVLGWYDGSFQDVIYASEDNPEIRAMICAILAGYAWDTDNPYVEKPQRRLAALAEVVRGQR</sequence>
<dbReference type="AlphaFoldDB" id="A0A1C3H4E4"/>
<dbReference type="Pfam" id="PF01494">
    <property type="entry name" value="FAD_binding_3"/>
    <property type="match status" value="1"/>
</dbReference>
<protein>
    <submittedName>
        <fullName evidence="2">FIG022199: FAD-binding protein</fullName>
    </submittedName>
</protein>
<proteinExistence type="predicted"/>
<dbReference type="OMA" id="VWYWLIP"/>
<reference evidence="3" key="1">
    <citation type="submission" date="2016-04" db="EMBL/GenBank/DDBJ databases">
        <authorList>
            <person name="Tagini F."/>
        </authorList>
    </citation>
    <scope>NUCLEOTIDE SEQUENCE [LARGE SCALE GENOMIC DNA]</scope>
    <source>
        <strain evidence="3">CHUV0807</strain>
    </source>
</reference>
<dbReference type="SUPFAM" id="SSF51905">
    <property type="entry name" value="FAD/NAD(P)-binding domain"/>
    <property type="match status" value="1"/>
</dbReference>
<organism evidence="2 3">
    <name type="scientific">Cardiobacterium hominis</name>
    <dbReference type="NCBI Taxonomy" id="2718"/>
    <lineage>
        <taxon>Bacteria</taxon>
        <taxon>Pseudomonadati</taxon>
        <taxon>Pseudomonadota</taxon>
        <taxon>Gammaproteobacteria</taxon>
        <taxon>Cardiobacteriales</taxon>
        <taxon>Cardiobacteriaceae</taxon>
        <taxon>Cardiobacterium</taxon>
    </lineage>
</organism>
<dbReference type="Proteomes" id="UP000190837">
    <property type="component" value="Unassembled WGS sequence"/>
</dbReference>
<dbReference type="EMBL" id="FKLO01000045">
    <property type="protein sequence ID" value="SAM64534.1"/>
    <property type="molecule type" value="Genomic_DNA"/>
</dbReference>
<dbReference type="InterPro" id="IPR002938">
    <property type="entry name" value="FAD-bd"/>
</dbReference>
<dbReference type="GeneID" id="84788892"/>
<accession>A0A1C3H4E4</accession>
<dbReference type="InterPro" id="IPR036188">
    <property type="entry name" value="FAD/NAD-bd_sf"/>
</dbReference>
<name>A0A1C3H4E4_9GAMM</name>
<evidence type="ECO:0000259" key="1">
    <source>
        <dbReference type="Pfam" id="PF01494"/>
    </source>
</evidence>
<dbReference type="PANTHER" id="PTHR43747">
    <property type="entry name" value="FAD-BINDING PROTEIN"/>
    <property type="match status" value="1"/>
</dbReference>
<feature type="domain" description="FAD-binding" evidence="1">
    <location>
        <begin position="5"/>
        <end position="161"/>
    </location>
</feature>
<dbReference type="GO" id="GO:0071949">
    <property type="term" value="F:FAD binding"/>
    <property type="evidence" value="ECO:0007669"/>
    <property type="project" value="InterPro"/>
</dbReference>
<dbReference type="InterPro" id="IPR050816">
    <property type="entry name" value="Flavin-dep_Halogenase_NPB"/>
</dbReference>
<gene>
    <name evidence="2" type="ORF">CHUV0807_1249</name>
</gene>
<evidence type="ECO:0000313" key="3">
    <source>
        <dbReference type="Proteomes" id="UP000190837"/>
    </source>
</evidence>
<dbReference type="Gene3D" id="3.50.50.60">
    <property type="entry name" value="FAD/NAD(P)-binding domain"/>
    <property type="match status" value="1"/>
</dbReference>
<evidence type="ECO:0000313" key="2">
    <source>
        <dbReference type="EMBL" id="SAM64534.1"/>
    </source>
</evidence>
<dbReference type="PANTHER" id="PTHR43747:SF1">
    <property type="entry name" value="SLR1998 PROTEIN"/>
    <property type="match status" value="1"/>
</dbReference>